<gene>
    <name evidence="3" type="ORF">RF679_05300</name>
</gene>
<reference evidence="3" key="1">
    <citation type="submission" date="2023-09" db="EMBL/GenBank/DDBJ databases">
        <title>Undibacterium sp. 20NA77.5 isolated from freshwater.</title>
        <authorList>
            <person name="Le V."/>
            <person name="Ko S.-R."/>
            <person name="Ahn C.-Y."/>
            <person name="Oh H.-M."/>
        </authorList>
    </citation>
    <scope>NUCLEOTIDE SEQUENCE</scope>
    <source>
        <strain evidence="3">20NA77.5</strain>
    </source>
</reference>
<evidence type="ECO:0000256" key="1">
    <source>
        <dbReference type="SAM" id="SignalP"/>
    </source>
</evidence>
<dbReference type="Gene3D" id="3.20.20.140">
    <property type="entry name" value="Metal-dependent hydrolases"/>
    <property type="match status" value="1"/>
</dbReference>
<dbReference type="SUPFAM" id="SSF51338">
    <property type="entry name" value="Composite domain of metallo-dependent hydrolases"/>
    <property type="match status" value="1"/>
</dbReference>
<dbReference type="InterPro" id="IPR011059">
    <property type="entry name" value="Metal-dep_hydrolase_composite"/>
</dbReference>
<dbReference type="EMBL" id="CP133720">
    <property type="protein sequence ID" value="WMW81696.1"/>
    <property type="molecule type" value="Genomic_DNA"/>
</dbReference>
<dbReference type="Proteomes" id="UP001181355">
    <property type="component" value="Chromosome"/>
</dbReference>
<proteinExistence type="predicted"/>
<dbReference type="SUPFAM" id="SSF51556">
    <property type="entry name" value="Metallo-dependent hydrolases"/>
    <property type="match status" value="1"/>
</dbReference>
<dbReference type="Gene3D" id="2.30.40.10">
    <property type="entry name" value="Urease, subunit C, domain 1"/>
    <property type="match status" value="1"/>
</dbReference>
<dbReference type="Pfam" id="PF01979">
    <property type="entry name" value="Amidohydro_1"/>
    <property type="match status" value="1"/>
</dbReference>
<name>A0ABY9RKE3_9BURK</name>
<accession>A0ABY9RKE3</accession>
<dbReference type="PANTHER" id="PTHR43135:SF3">
    <property type="entry name" value="ALPHA-D-RIBOSE 1-METHYLPHOSPHONATE 5-TRIPHOSPHATE DIPHOSPHATASE"/>
    <property type="match status" value="1"/>
</dbReference>
<keyword evidence="1" id="KW-0732">Signal</keyword>
<dbReference type="PANTHER" id="PTHR43135">
    <property type="entry name" value="ALPHA-D-RIBOSE 1-METHYLPHOSPHONATE 5-TRIPHOSPHATE DIPHOSPHATASE"/>
    <property type="match status" value="1"/>
</dbReference>
<dbReference type="InterPro" id="IPR057744">
    <property type="entry name" value="OTAase-like"/>
</dbReference>
<dbReference type="InterPro" id="IPR032466">
    <property type="entry name" value="Metal_Hydrolase"/>
</dbReference>
<keyword evidence="4" id="KW-1185">Reference proteome</keyword>
<dbReference type="RefSeq" id="WP_309483174.1">
    <property type="nucleotide sequence ID" value="NZ_CP133720.1"/>
</dbReference>
<organism evidence="3 4">
    <name type="scientific">Undibacterium cyanobacteriorum</name>
    <dbReference type="NCBI Taxonomy" id="3073561"/>
    <lineage>
        <taxon>Bacteria</taxon>
        <taxon>Pseudomonadati</taxon>
        <taxon>Pseudomonadota</taxon>
        <taxon>Betaproteobacteria</taxon>
        <taxon>Burkholderiales</taxon>
        <taxon>Oxalobacteraceae</taxon>
        <taxon>Undibacterium</taxon>
    </lineage>
</organism>
<dbReference type="InterPro" id="IPR051781">
    <property type="entry name" value="Metallo-dep_Hydrolase"/>
</dbReference>
<feature type="domain" description="Amidohydrolase-related" evidence="2">
    <location>
        <begin position="111"/>
        <end position="454"/>
    </location>
</feature>
<dbReference type="CDD" id="cd01299">
    <property type="entry name" value="Met_dep_hydrolase_A"/>
    <property type="match status" value="1"/>
</dbReference>
<evidence type="ECO:0000259" key="2">
    <source>
        <dbReference type="Pfam" id="PF01979"/>
    </source>
</evidence>
<dbReference type="InterPro" id="IPR006680">
    <property type="entry name" value="Amidohydro-rel"/>
</dbReference>
<evidence type="ECO:0000313" key="4">
    <source>
        <dbReference type="Proteomes" id="UP001181355"/>
    </source>
</evidence>
<feature type="signal peptide" evidence="1">
    <location>
        <begin position="1"/>
        <end position="42"/>
    </location>
</feature>
<sequence length="462" mass="49714">MSSRKYQTCALKKMKTLKKSVSSLRVLTWLLSSTIGICAAHAQAQAQAQTQAPAPTNAEAMTLLVPERVFDGKQMHTDWVVLVKGNKIEAVGPQPMKLSATTKVLGLKGMTLMPGMIEGHSHLFLHPYNETAWDDQVLKETRTERSLRAGNHAKATLMAGFTTVRDLGTEGAAFDDFGLKRSIEKGIILGPRMIIASRALVAKGAYGPKSQNPDLDLPQGAAEVAGLEQISQEVRTQIGKGADVIKVYADYRAGRDGEAAPIFSVEEMALMASLAKSGNRQLVAHAASPEGMRRAVEAGASTIEHGDGGTEEVFRLMKNKGVALCPTLAAGDAIEQYRGWKKGSEPEPARITAKRQSFALALKVGVRMCMGGDVGVYAHGDNLREMELMVDYGMPMLDVLTAATSGNAQIFGYGDRIGSVKAGMLADLVAVEGDPSQDIKALRKLKWVMKDGKVYRQLSQSE</sequence>
<feature type="chain" id="PRO_5046999125" evidence="1">
    <location>
        <begin position="43"/>
        <end position="462"/>
    </location>
</feature>
<protein>
    <submittedName>
        <fullName evidence="3">Amidohydrolase family protein</fullName>
    </submittedName>
</protein>
<evidence type="ECO:0000313" key="3">
    <source>
        <dbReference type="EMBL" id="WMW81696.1"/>
    </source>
</evidence>